<evidence type="ECO:0000313" key="3">
    <source>
        <dbReference type="EMBL" id="KAA8632578.1"/>
    </source>
</evidence>
<feature type="compositionally biased region" description="Pro residues" evidence="1">
    <location>
        <begin position="88"/>
        <end position="102"/>
    </location>
</feature>
<evidence type="ECO:0000313" key="4">
    <source>
        <dbReference type="Proteomes" id="UP000433876"/>
    </source>
</evidence>
<gene>
    <name evidence="3" type="ORF">SMACR_06663</name>
</gene>
<sequence length="130" mass="13702">MILPRRCTNLHGCGHIPPEKKPIVIVVGIIVGFIVVAVFLFSCFGDRGKKEGTNTTTNAGDQQPSSGTAGLETTGGGGDGFNDAQSQGPPPPMYEETPPPPTYQRDGDGDYAGALQPPRMRTGEMAPRYA</sequence>
<dbReference type="AlphaFoldDB" id="A0A8S8ZSZ4"/>
<evidence type="ECO:0008006" key="5">
    <source>
        <dbReference type="Google" id="ProtNLM"/>
    </source>
</evidence>
<comment type="caution">
    <text evidence="3">The sequence shown here is derived from an EMBL/GenBank/DDBJ whole genome shotgun (WGS) entry which is preliminary data.</text>
</comment>
<dbReference type="Proteomes" id="UP000433876">
    <property type="component" value="Unassembled WGS sequence"/>
</dbReference>
<feature type="compositionally biased region" description="Polar residues" evidence="1">
    <location>
        <begin position="53"/>
        <end position="66"/>
    </location>
</feature>
<keyword evidence="2" id="KW-1133">Transmembrane helix</keyword>
<organism evidence="3 4">
    <name type="scientific">Sordaria macrospora</name>
    <dbReference type="NCBI Taxonomy" id="5147"/>
    <lineage>
        <taxon>Eukaryota</taxon>
        <taxon>Fungi</taxon>
        <taxon>Dikarya</taxon>
        <taxon>Ascomycota</taxon>
        <taxon>Pezizomycotina</taxon>
        <taxon>Sordariomycetes</taxon>
        <taxon>Sordariomycetidae</taxon>
        <taxon>Sordariales</taxon>
        <taxon>Sordariaceae</taxon>
        <taxon>Sordaria</taxon>
    </lineage>
</organism>
<evidence type="ECO:0000256" key="2">
    <source>
        <dbReference type="SAM" id="Phobius"/>
    </source>
</evidence>
<evidence type="ECO:0000256" key="1">
    <source>
        <dbReference type="SAM" id="MobiDB-lite"/>
    </source>
</evidence>
<dbReference type="EMBL" id="NMPR01000052">
    <property type="protein sequence ID" value="KAA8632578.1"/>
    <property type="molecule type" value="Genomic_DNA"/>
</dbReference>
<reference evidence="3 4" key="1">
    <citation type="submission" date="2017-07" db="EMBL/GenBank/DDBJ databases">
        <title>Genome sequence of the Sordaria macrospora wild type strain R19027.</title>
        <authorList>
            <person name="Nowrousian M."/>
            <person name="Teichert I."/>
            <person name="Kueck U."/>
        </authorList>
    </citation>
    <scope>NUCLEOTIDE SEQUENCE [LARGE SCALE GENOMIC DNA]</scope>
    <source>
        <strain evidence="3 4">R19027</strain>
        <tissue evidence="3">Mycelium</tissue>
    </source>
</reference>
<keyword evidence="2" id="KW-0472">Membrane</keyword>
<name>A0A8S8ZSZ4_SORMA</name>
<dbReference type="OMA" id="PMYEETP"/>
<accession>A0A8S8ZSZ4</accession>
<dbReference type="VEuPathDB" id="FungiDB:SMAC_06663"/>
<feature type="transmembrane region" description="Helical" evidence="2">
    <location>
        <begin position="23"/>
        <end position="44"/>
    </location>
</feature>
<protein>
    <recommendedName>
        <fullName evidence="5">Transmembrane protein</fullName>
    </recommendedName>
</protein>
<feature type="region of interest" description="Disordered" evidence="1">
    <location>
        <begin position="50"/>
        <end position="130"/>
    </location>
</feature>
<keyword evidence="2" id="KW-0812">Transmembrane</keyword>
<proteinExistence type="predicted"/>